<organism evidence="4 5">
    <name type="scientific">candidate division WOR-1 bacterium RIFCSPHIGHO2_01_FULL_53_15</name>
    <dbReference type="NCBI Taxonomy" id="1802564"/>
    <lineage>
        <taxon>Bacteria</taxon>
        <taxon>Bacillati</taxon>
        <taxon>Saganbacteria</taxon>
    </lineage>
</organism>
<evidence type="ECO:0000256" key="2">
    <source>
        <dbReference type="ARBA" id="ARBA00093450"/>
    </source>
</evidence>
<dbReference type="PANTHER" id="PTHR30476:SF0">
    <property type="entry name" value="UPF0234 PROTEIN YAJQ"/>
    <property type="match status" value="1"/>
</dbReference>
<evidence type="ECO:0000313" key="5">
    <source>
        <dbReference type="Proteomes" id="UP000178724"/>
    </source>
</evidence>
<dbReference type="InterPro" id="IPR007551">
    <property type="entry name" value="YajQ/Smlt4090-like"/>
</dbReference>
<dbReference type="NCBIfam" id="NF003819">
    <property type="entry name" value="PRK05412.1"/>
    <property type="match status" value="1"/>
</dbReference>
<dbReference type="GO" id="GO:0000166">
    <property type="term" value="F:nucleotide binding"/>
    <property type="evidence" value="ECO:0007669"/>
    <property type="project" value="UniProtKB-UniRule"/>
</dbReference>
<dbReference type="InterPro" id="IPR035570">
    <property type="entry name" value="UPF0234_N"/>
</dbReference>
<dbReference type="PANTHER" id="PTHR30476">
    <property type="entry name" value="UPF0234 PROTEIN YAJQ"/>
    <property type="match status" value="1"/>
</dbReference>
<evidence type="ECO:0000256" key="1">
    <source>
        <dbReference type="ARBA" id="ARBA00022741"/>
    </source>
</evidence>
<sequence length="164" mass="18365">MPQDHSFDIVSKPNLQEVDNAISMAMKEIANRFDFKGSISNIAKEGDDKIKVVSEDEFKLKNVTTVLFDKLAKRQIPLKFFEFGKVEEALGGTVKQEVKILQGIPQEKAKEITKLIKASGLKVQAQIQSDEIRVSSKKLDDLQAVIAQIKAANFPIALSFINYR</sequence>
<dbReference type="CDD" id="cd11740">
    <property type="entry name" value="YajQ_like"/>
    <property type="match status" value="1"/>
</dbReference>
<accession>A0A1F4Q276</accession>
<keyword evidence="1 3" id="KW-0547">Nucleotide-binding</keyword>
<dbReference type="GO" id="GO:0005829">
    <property type="term" value="C:cytosol"/>
    <property type="evidence" value="ECO:0007669"/>
    <property type="project" value="TreeGrafter"/>
</dbReference>
<dbReference type="HAMAP" id="MF_00632">
    <property type="entry name" value="UPF0234"/>
    <property type="match status" value="1"/>
</dbReference>
<dbReference type="InterPro" id="IPR036183">
    <property type="entry name" value="YajQ-like_sf"/>
</dbReference>
<comment type="similarity">
    <text evidence="2 3">Belongs to the YajQ family.</text>
</comment>
<name>A0A1F4Q276_UNCSA</name>
<evidence type="ECO:0000313" key="4">
    <source>
        <dbReference type="EMBL" id="OGB90031.1"/>
    </source>
</evidence>
<dbReference type="SUPFAM" id="SSF89963">
    <property type="entry name" value="YajQ-like"/>
    <property type="match status" value="2"/>
</dbReference>
<dbReference type="AlphaFoldDB" id="A0A1F4Q276"/>
<gene>
    <name evidence="4" type="ORF">A2625_01690</name>
</gene>
<reference evidence="4 5" key="1">
    <citation type="journal article" date="2016" name="Nat. Commun.">
        <title>Thousands of microbial genomes shed light on interconnected biogeochemical processes in an aquifer system.</title>
        <authorList>
            <person name="Anantharaman K."/>
            <person name="Brown C.T."/>
            <person name="Hug L.A."/>
            <person name="Sharon I."/>
            <person name="Castelle C.J."/>
            <person name="Probst A.J."/>
            <person name="Thomas B.C."/>
            <person name="Singh A."/>
            <person name="Wilkins M.J."/>
            <person name="Karaoz U."/>
            <person name="Brodie E.L."/>
            <person name="Williams K.H."/>
            <person name="Hubbard S.S."/>
            <person name="Banfield J.F."/>
        </authorList>
    </citation>
    <scope>NUCLEOTIDE SEQUENCE [LARGE SCALE GENOMIC DNA]</scope>
</reference>
<dbReference type="EMBL" id="METM01000016">
    <property type="protein sequence ID" value="OGB90031.1"/>
    <property type="molecule type" value="Genomic_DNA"/>
</dbReference>
<dbReference type="Gene3D" id="3.30.70.990">
    <property type="entry name" value="YajQ-like, domain 2"/>
    <property type="match status" value="1"/>
</dbReference>
<dbReference type="InterPro" id="IPR035571">
    <property type="entry name" value="UPF0234-like_C"/>
</dbReference>
<comment type="function">
    <text evidence="3">Nucleotide-binding protein.</text>
</comment>
<dbReference type="Pfam" id="PF04461">
    <property type="entry name" value="YajQ"/>
    <property type="match status" value="1"/>
</dbReference>
<evidence type="ECO:0000256" key="3">
    <source>
        <dbReference type="HAMAP-Rule" id="MF_00632"/>
    </source>
</evidence>
<protein>
    <recommendedName>
        <fullName evidence="3">Nucleotide-binding protein A2625_01690</fullName>
    </recommendedName>
</protein>
<comment type="caution">
    <text evidence="4">The sequence shown here is derived from an EMBL/GenBank/DDBJ whole genome shotgun (WGS) entry which is preliminary data.</text>
</comment>
<dbReference type="Gene3D" id="3.30.70.860">
    <property type="match status" value="1"/>
</dbReference>
<proteinExistence type="inferred from homology"/>
<dbReference type="Proteomes" id="UP000178724">
    <property type="component" value="Unassembled WGS sequence"/>
</dbReference>